<reference evidence="1" key="1">
    <citation type="submission" date="2024-02" db="EMBL/GenBank/DDBJ databases">
        <authorList>
            <consortium name="Clinical and Environmental Microbiology Branch: Whole genome sequencing antimicrobial resistance pathogens in the healthcare setting"/>
        </authorList>
    </citation>
    <scope>NUCLEOTIDE SEQUENCE</scope>
    <source>
        <strain evidence="1">2021DK-00143</strain>
    </source>
</reference>
<organism evidence="1">
    <name type="scientific">Pluralibacter gergoviae</name>
    <name type="common">Enterobacter gergoviae</name>
    <dbReference type="NCBI Taxonomy" id="61647"/>
    <lineage>
        <taxon>Bacteria</taxon>
        <taxon>Pseudomonadati</taxon>
        <taxon>Pseudomonadota</taxon>
        <taxon>Gammaproteobacteria</taxon>
        <taxon>Enterobacterales</taxon>
        <taxon>Enterobacteriaceae</taxon>
        <taxon>Pluralibacter</taxon>
    </lineage>
</organism>
<dbReference type="Pfam" id="PF06092">
    <property type="entry name" value="DUF943"/>
    <property type="match status" value="1"/>
</dbReference>
<dbReference type="AlphaFoldDB" id="A0AAI9DIX4"/>
<dbReference type="EMBL" id="ABLOKC030000004">
    <property type="protein sequence ID" value="EML1470418.1"/>
    <property type="molecule type" value="Genomic_DNA"/>
</dbReference>
<sequence>MCKNRIKIPLVFFTLFICFIVFKLLTPVKVIAVYLDGSYADVLVKNFPLTDRAKIKWWQENDSMLKEHYNVPAPSKNGVFHISFWAFDNNYKPEGKEDPLCFNQIKSEARCIEKNKLMEVKKNKNGEVSILTDDAYILSEDNMFTKKR</sequence>
<proteinExistence type="predicted"/>
<accession>A0AAI9DIX4</accession>
<protein>
    <submittedName>
        <fullName evidence="1">DUF943 family protein</fullName>
    </submittedName>
</protein>
<name>A0AAI9DIX4_PLUGE</name>
<dbReference type="InterPro" id="IPR010351">
    <property type="entry name" value="DUF943"/>
</dbReference>
<evidence type="ECO:0000313" key="1">
    <source>
        <dbReference type="EMBL" id="EML1470418.1"/>
    </source>
</evidence>
<comment type="caution">
    <text evidence="1">The sequence shown here is derived from an EMBL/GenBank/DDBJ whole genome shotgun (WGS) entry which is preliminary data.</text>
</comment>
<gene>
    <name evidence="1" type="ORF">QEG54_001108</name>
</gene>